<evidence type="ECO:0000313" key="1">
    <source>
        <dbReference type="EMBL" id="TKR89892.1"/>
    </source>
</evidence>
<accession>A0A4U5P1T8</accession>
<dbReference type="EMBL" id="AZBU02000003">
    <property type="protein sequence ID" value="TKR89892.1"/>
    <property type="molecule type" value="Genomic_DNA"/>
</dbReference>
<reference evidence="1 2" key="1">
    <citation type="journal article" date="2015" name="Genome Biol.">
        <title>Comparative genomics of Steinernema reveals deeply conserved gene regulatory networks.</title>
        <authorList>
            <person name="Dillman A.R."/>
            <person name="Macchietto M."/>
            <person name="Porter C.F."/>
            <person name="Rogers A."/>
            <person name="Williams B."/>
            <person name="Antoshechkin I."/>
            <person name="Lee M.M."/>
            <person name="Goodwin Z."/>
            <person name="Lu X."/>
            <person name="Lewis E.E."/>
            <person name="Goodrich-Blair H."/>
            <person name="Stock S.P."/>
            <person name="Adams B.J."/>
            <person name="Sternberg P.W."/>
            <person name="Mortazavi A."/>
        </authorList>
    </citation>
    <scope>NUCLEOTIDE SEQUENCE [LARGE SCALE GENOMIC DNA]</scope>
    <source>
        <strain evidence="1 2">ALL</strain>
    </source>
</reference>
<name>A0A4U5P1T8_STECR</name>
<gene>
    <name evidence="1" type="ORF">L596_013931</name>
</gene>
<sequence>MGGELSRTDCPTLSIGPSVSIQWRQSCSIARLRTRLVPLSQPLRPVLQCPNLSNLFTDSAHQNKICYISSFSFVFFQP</sequence>
<evidence type="ECO:0000313" key="2">
    <source>
        <dbReference type="Proteomes" id="UP000298663"/>
    </source>
</evidence>
<proteinExistence type="predicted"/>
<protein>
    <submittedName>
        <fullName evidence="1">Uncharacterized protein</fullName>
    </submittedName>
</protein>
<dbReference type="Proteomes" id="UP000298663">
    <property type="component" value="Unassembled WGS sequence"/>
</dbReference>
<organism evidence="1 2">
    <name type="scientific">Steinernema carpocapsae</name>
    <name type="common">Entomopathogenic nematode</name>
    <dbReference type="NCBI Taxonomy" id="34508"/>
    <lineage>
        <taxon>Eukaryota</taxon>
        <taxon>Metazoa</taxon>
        <taxon>Ecdysozoa</taxon>
        <taxon>Nematoda</taxon>
        <taxon>Chromadorea</taxon>
        <taxon>Rhabditida</taxon>
        <taxon>Tylenchina</taxon>
        <taxon>Panagrolaimomorpha</taxon>
        <taxon>Strongyloidoidea</taxon>
        <taxon>Steinernematidae</taxon>
        <taxon>Steinernema</taxon>
    </lineage>
</organism>
<keyword evidence="2" id="KW-1185">Reference proteome</keyword>
<dbReference type="AlphaFoldDB" id="A0A4U5P1T8"/>
<comment type="caution">
    <text evidence="1">The sequence shown here is derived from an EMBL/GenBank/DDBJ whole genome shotgun (WGS) entry which is preliminary data.</text>
</comment>
<reference evidence="1 2" key="2">
    <citation type="journal article" date="2019" name="G3 (Bethesda)">
        <title>Hybrid Assembly of the Genome of the Entomopathogenic Nematode Steinernema carpocapsae Identifies the X-Chromosome.</title>
        <authorList>
            <person name="Serra L."/>
            <person name="Macchietto M."/>
            <person name="Macias-Munoz A."/>
            <person name="McGill C.J."/>
            <person name="Rodriguez I.M."/>
            <person name="Rodriguez B."/>
            <person name="Murad R."/>
            <person name="Mortazavi A."/>
        </authorList>
    </citation>
    <scope>NUCLEOTIDE SEQUENCE [LARGE SCALE GENOMIC DNA]</scope>
    <source>
        <strain evidence="1 2">ALL</strain>
    </source>
</reference>